<evidence type="ECO:0000313" key="1">
    <source>
        <dbReference type="EMBL" id="KDN68211.1"/>
    </source>
</evidence>
<dbReference type="Proteomes" id="UP000027238">
    <property type="component" value="Unassembled WGS sequence"/>
</dbReference>
<proteinExistence type="predicted"/>
<keyword evidence="2" id="KW-1185">Reference proteome</keyword>
<protein>
    <submittedName>
        <fullName evidence="1">Uncharacterized protein</fullName>
    </submittedName>
</protein>
<comment type="caution">
    <text evidence="1">The sequence shown here is derived from an EMBL/GenBank/DDBJ whole genome shotgun (WGS) entry which is preliminary data.</text>
</comment>
<evidence type="ECO:0000313" key="2">
    <source>
        <dbReference type="Proteomes" id="UP000027238"/>
    </source>
</evidence>
<dbReference type="OrthoDB" id="4845731at2759"/>
<accession>A0A066XR50</accession>
<dbReference type="AlphaFoldDB" id="A0A066XR50"/>
<reference evidence="2" key="1">
    <citation type="journal article" date="2014" name="Genome Announc.">
        <title>Draft genome sequence of Colletotrichum sublineola, a destructive pathogen of cultivated sorghum.</title>
        <authorList>
            <person name="Baroncelli R."/>
            <person name="Sanz-Martin J.M."/>
            <person name="Rech G.E."/>
            <person name="Sukno S.A."/>
            <person name="Thon M.R."/>
        </authorList>
    </citation>
    <scope>NUCLEOTIDE SEQUENCE [LARGE SCALE GENOMIC DNA]</scope>
    <source>
        <strain evidence="2">TX430BB</strain>
    </source>
</reference>
<name>A0A066XR50_COLSU</name>
<sequence length="148" mass="14916">MSRAGGEVVEEARASVVNEVINRPAQNEIVGGRPNQLALSGGALIEGYNYGYGPMGFQLCTQCRRSSDTARGTGTATGTAMVTGMDMATDTAMVTDTVTVTVGAPTANVSGIQGTAGVVETSASAGTGAGGLRYAARAQGGLNSRRRP</sequence>
<gene>
    <name evidence="1" type="ORF">CSUB01_04882</name>
</gene>
<organism evidence="1 2">
    <name type="scientific">Colletotrichum sublineola</name>
    <name type="common">Sorghum anthracnose fungus</name>
    <dbReference type="NCBI Taxonomy" id="1173701"/>
    <lineage>
        <taxon>Eukaryota</taxon>
        <taxon>Fungi</taxon>
        <taxon>Dikarya</taxon>
        <taxon>Ascomycota</taxon>
        <taxon>Pezizomycotina</taxon>
        <taxon>Sordariomycetes</taxon>
        <taxon>Hypocreomycetidae</taxon>
        <taxon>Glomerellales</taxon>
        <taxon>Glomerellaceae</taxon>
        <taxon>Colletotrichum</taxon>
        <taxon>Colletotrichum graminicola species complex</taxon>
    </lineage>
</organism>
<dbReference type="eggNOG" id="ENOG502TBND">
    <property type="taxonomic scope" value="Eukaryota"/>
</dbReference>
<dbReference type="HOGENOM" id="CLU_1758688_0_0_1"/>
<dbReference type="EMBL" id="JMSE01000706">
    <property type="protein sequence ID" value="KDN68211.1"/>
    <property type="molecule type" value="Genomic_DNA"/>
</dbReference>